<evidence type="ECO:0000256" key="7">
    <source>
        <dbReference type="ARBA" id="ARBA00023136"/>
    </source>
</evidence>
<sequence length="166" mass="18277">MKTIISLYDRLIFALAYIAAASLALVTVIVALDVIMRNLNMQTLRWISAAVEYVLLFSTMAAAPWLVRINGHVSLSSFVNLLPRRLQTIVGQLALVVSALSLGFLGLISADLTMQRWMDGSVDMRSVNLPAWLLYAFLAVGFVLMACEFVRLLLRGDVYSGAEGNH</sequence>
<feature type="transmembrane region" description="Helical" evidence="9">
    <location>
        <begin position="44"/>
        <end position="67"/>
    </location>
</feature>
<comment type="subcellular location">
    <subcellularLocation>
        <location evidence="1 9">Cell inner membrane</location>
        <topology evidence="1 9">Multi-pass membrane protein</topology>
    </subcellularLocation>
</comment>
<dbReference type="GO" id="GO:0005886">
    <property type="term" value="C:plasma membrane"/>
    <property type="evidence" value="ECO:0007669"/>
    <property type="project" value="UniProtKB-SubCell"/>
</dbReference>
<organism evidence="11 12">
    <name type="scientific">Allorhizobium terrae</name>
    <dbReference type="NCBI Taxonomy" id="1848972"/>
    <lineage>
        <taxon>Bacteria</taxon>
        <taxon>Pseudomonadati</taxon>
        <taxon>Pseudomonadota</taxon>
        <taxon>Alphaproteobacteria</taxon>
        <taxon>Hyphomicrobiales</taxon>
        <taxon>Rhizobiaceae</taxon>
        <taxon>Rhizobium/Agrobacterium group</taxon>
        <taxon>Allorhizobium</taxon>
    </lineage>
</organism>
<dbReference type="EMBL" id="SSOA01000016">
    <property type="protein sequence ID" value="THF47094.1"/>
    <property type="molecule type" value="Genomic_DNA"/>
</dbReference>
<name>A0A4S3ZNQ8_9HYPH</name>
<keyword evidence="4 9" id="KW-0997">Cell inner membrane</keyword>
<evidence type="ECO:0000256" key="1">
    <source>
        <dbReference type="ARBA" id="ARBA00004429"/>
    </source>
</evidence>
<feature type="transmembrane region" description="Helical" evidence="9">
    <location>
        <begin position="132"/>
        <end position="154"/>
    </location>
</feature>
<dbReference type="InterPro" id="IPR055348">
    <property type="entry name" value="DctQ"/>
</dbReference>
<dbReference type="Proteomes" id="UP000310754">
    <property type="component" value="Unassembled WGS sequence"/>
</dbReference>
<proteinExistence type="inferred from homology"/>
<evidence type="ECO:0000256" key="4">
    <source>
        <dbReference type="ARBA" id="ARBA00022519"/>
    </source>
</evidence>
<keyword evidence="6 9" id="KW-1133">Transmembrane helix</keyword>
<evidence type="ECO:0000256" key="3">
    <source>
        <dbReference type="ARBA" id="ARBA00022475"/>
    </source>
</evidence>
<dbReference type="GO" id="GO:0022857">
    <property type="term" value="F:transmembrane transporter activity"/>
    <property type="evidence" value="ECO:0007669"/>
    <property type="project" value="UniProtKB-UniRule"/>
</dbReference>
<evidence type="ECO:0000256" key="8">
    <source>
        <dbReference type="ARBA" id="ARBA00038436"/>
    </source>
</evidence>
<accession>A0A4S3ZNQ8</accession>
<feature type="transmembrane region" description="Helical" evidence="9">
    <location>
        <begin position="12"/>
        <end position="32"/>
    </location>
</feature>
<feature type="domain" description="Tripartite ATP-independent periplasmic transporters DctQ component" evidence="10">
    <location>
        <begin position="27"/>
        <end position="155"/>
    </location>
</feature>
<evidence type="ECO:0000256" key="9">
    <source>
        <dbReference type="RuleBase" id="RU369079"/>
    </source>
</evidence>
<keyword evidence="12" id="KW-1185">Reference proteome</keyword>
<evidence type="ECO:0000256" key="6">
    <source>
        <dbReference type="ARBA" id="ARBA00022989"/>
    </source>
</evidence>
<protein>
    <recommendedName>
        <fullName evidence="9">TRAP transporter small permease protein</fullName>
    </recommendedName>
</protein>
<dbReference type="AlphaFoldDB" id="A0A4S3ZNQ8"/>
<feature type="transmembrane region" description="Helical" evidence="9">
    <location>
        <begin position="88"/>
        <end position="112"/>
    </location>
</feature>
<dbReference type="RefSeq" id="WP_190237160.1">
    <property type="nucleotide sequence ID" value="NZ_SSOA01000016.1"/>
</dbReference>
<evidence type="ECO:0000256" key="2">
    <source>
        <dbReference type="ARBA" id="ARBA00022448"/>
    </source>
</evidence>
<dbReference type="PANTHER" id="PTHR35011">
    <property type="entry name" value="2,3-DIKETO-L-GULONATE TRAP TRANSPORTER SMALL PERMEASE PROTEIN YIAM"/>
    <property type="match status" value="1"/>
</dbReference>
<gene>
    <name evidence="11" type="ORF">E6C51_19010</name>
</gene>
<keyword evidence="3" id="KW-1003">Cell membrane</keyword>
<keyword evidence="2 9" id="KW-0813">Transport</keyword>
<reference evidence="11 12" key="1">
    <citation type="submission" date="2019-04" db="EMBL/GenBank/DDBJ databases">
        <title>Rhizobium terrae sp. nov., isolated from a paddy soil.</title>
        <authorList>
            <person name="Lin S.-Y."/>
            <person name="Hameed A."/>
            <person name="Huang H.-I."/>
            <person name="Young C.-C."/>
        </authorList>
    </citation>
    <scope>NUCLEOTIDE SEQUENCE [LARGE SCALE GENOMIC DNA]</scope>
    <source>
        <strain evidence="11 12">CC-HIH110</strain>
    </source>
</reference>
<evidence type="ECO:0000313" key="11">
    <source>
        <dbReference type="EMBL" id="THF47094.1"/>
    </source>
</evidence>
<comment type="subunit">
    <text evidence="9">The complex comprises the extracytoplasmic solute receptor protein and the two transmembrane proteins.</text>
</comment>
<dbReference type="InterPro" id="IPR007387">
    <property type="entry name" value="TRAP_DctQ"/>
</dbReference>
<comment type="similarity">
    <text evidence="8 9">Belongs to the TRAP transporter small permease family.</text>
</comment>
<evidence type="ECO:0000313" key="12">
    <source>
        <dbReference type="Proteomes" id="UP000310754"/>
    </source>
</evidence>
<keyword evidence="5 9" id="KW-0812">Transmembrane</keyword>
<dbReference type="Pfam" id="PF04290">
    <property type="entry name" value="DctQ"/>
    <property type="match status" value="1"/>
</dbReference>
<evidence type="ECO:0000256" key="5">
    <source>
        <dbReference type="ARBA" id="ARBA00022692"/>
    </source>
</evidence>
<comment type="caution">
    <text evidence="11">The sequence shown here is derived from an EMBL/GenBank/DDBJ whole genome shotgun (WGS) entry which is preliminary data.</text>
</comment>
<comment type="function">
    <text evidence="9">Part of the tripartite ATP-independent periplasmic (TRAP) transport system.</text>
</comment>
<keyword evidence="7 9" id="KW-0472">Membrane</keyword>
<evidence type="ECO:0000259" key="10">
    <source>
        <dbReference type="Pfam" id="PF04290"/>
    </source>
</evidence>